<feature type="transmembrane region" description="Helical" evidence="12">
    <location>
        <begin position="286"/>
        <end position="307"/>
    </location>
</feature>
<dbReference type="PANTHER" id="PTHR23289:SF2">
    <property type="entry name" value="CYTOCHROME C OXIDASE ASSEMBLY PROTEIN COX15 HOMOLOG"/>
    <property type="match status" value="1"/>
</dbReference>
<evidence type="ECO:0000313" key="14">
    <source>
        <dbReference type="Proteomes" id="UP000054928"/>
    </source>
</evidence>
<protein>
    <submittedName>
        <fullName evidence="13">Cytochrome oxidase assembly</fullName>
    </submittedName>
</protein>
<comment type="cofactor">
    <cofactor evidence="1">
        <name>heme b</name>
        <dbReference type="ChEBI" id="CHEBI:60344"/>
    </cofactor>
</comment>
<dbReference type="GO" id="GO:0046872">
    <property type="term" value="F:metal ion binding"/>
    <property type="evidence" value="ECO:0007669"/>
    <property type="project" value="UniProtKB-KW"/>
</dbReference>
<reference evidence="14" key="1">
    <citation type="submission" date="2014-09" db="EMBL/GenBank/DDBJ databases">
        <authorList>
            <person name="Sharma Rahul"/>
            <person name="Thines Marco"/>
        </authorList>
    </citation>
    <scope>NUCLEOTIDE SEQUENCE [LARGE SCALE GENOMIC DNA]</scope>
</reference>
<feature type="transmembrane region" description="Helical" evidence="12">
    <location>
        <begin position="194"/>
        <end position="212"/>
    </location>
</feature>
<dbReference type="PANTHER" id="PTHR23289">
    <property type="entry name" value="CYTOCHROME C OXIDASE ASSEMBLY PROTEIN COX15"/>
    <property type="match status" value="1"/>
</dbReference>
<sequence length="453" mass="50783">MQAQAFRRSTVIRSLAGSRYAVLTRYHTMVKPVIVVPVKTAWSRLSLPCINKNTKPLIYSTKTHNFASSATIENVAANRPIACWIFGTAALVGGMIAVGGATRLTRSGLSMVQWKPHGSLPPMTPEEWDVQFEIYKKFPEYQQRKNMTVDEFKSIFWWEYGHRMLGRTIGIVYTAPLLYFMLRRRLPRELYKRFGVLFGLGATQGAIGWWMVRSGLEEHGHEQLEKRNEVRVSPYRLATHLAFAFTTLGVLLWTGFTLVAPPSRAAVTRDIILPDVRKKVARIRRILGHVSTALGYTIVSGAFVAGIDAGMAYNTFPKMDEQWIPNDLFVLEPKYRNFFENVPLVQLDHRILALSTLAGFGTVYGMARRQPIWSQLPQQSRNALNMALAAAGGQVMLGITTLINYVPIPLAISHQCGAIVLVTATLWSQHTLNFAKPLKKTIQTAIKAAPKTL</sequence>
<keyword evidence="9 12" id="KW-0472">Membrane</keyword>
<dbReference type="InterPro" id="IPR023754">
    <property type="entry name" value="HemeA_Synthase_type2"/>
</dbReference>
<comment type="catalytic activity">
    <reaction evidence="11">
        <text>Fe(II)-heme o + 2 A + H2O = Fe(II)-heme a + 2 AH2</text>
        <dbReference type="Rhea" id="RHEA:63388"/>
        <dbReference type="ChEBI" id="CHEBI:13193"/>
        <dbReference type="ChEBI" id="CHEBI:15377"/>
        <dbReference type="ChEBI" id="CHEBI:17499"/>
        <dbReference type="ChEBI" id="CHEBI:60530"/>
        <dbReference type="ChEBI" id="CHEBI:61715"/>
        <dbReference type="EC" id="1.17.99.9"/>
    </reaction>
    <physiologicalReaction direction="left-to-right" evidence="11">
        <dbReference type="Rhea" id="RHEA:63389"/>
    </physiologicalReaction>
</comment>
<evidence type="ECO:0000256" key="10">
    <source>
        <dbReference type="ARBA" id="ARBA00044501"/>
    </source>
</evidence>
<keyword evidence="3 12" id="KW-0812">Transmembrane</keyword>
<evidence type="ECO:0000256" key="4">
    <source>
        <dbReference type="ARBA" id="ARBA00022723"/>
    </source>
</evidence>
<dbReference type="HAMAP" id="MF_01665">
    <property type="entry name" value="HemeA_synth_type2"/>
    <property type="match status" value="1"/>
</dbReference>
<dbReference type="OMA" id="AFVCYSW"/>
<name>A0A0N7L4H4_PLAHL</name>
<evidence type="ECO:0000256" key="9">
    <source>
        <dbReference type="ARBA" id="ARBA00023136"/>
    </source>
</evidence>
<dbReference type="InterPro" id="IPR003780">
    <property type="entry name" value="COX15/CtaA_fam"/>
</dbReference>
<accession>A0A0N7L4H4</accession>
<feature type="transmembrane region" description="Helical" evidence="12">
    <location>
        <begin position="81"/>
        <end position="101"/>
    </location>
</feature>
<dbReference type="AlphaFoldDB" id="A0A0N7L4H4"/>
<dbReference type="STRING" id="4781.A0A0N7L4H4"/>
<comment type="pathway">
    <text evidence="10">Porphyrin-containing compound metabolism; heme A biosynthesis; heme A from heme O: step 1/1.</text>
</comment>
<dbReference type="GO" id="GO:0006784">
    <property type="term" value="P:heme A biosynthetic process"/>
    <property type="evidence" value="ECO:0007669"/>
    <property type="project" value="InterPro"/>
</dbReference>
<evidence type="ECO:0000256" key="5">
    <source>
        <dbReference type="ARBA" id="ARBA00022989"/>
    </source>
</evidence>
<evidence type="ECO:0000256" key="2">
    <source>
        <dbReference type="ARBA" id="ARBA00004141"/>
    </source>
</evidence>
<dbReference type="GeneID" id="36403798"/>
<evidence type="ECO:0000256" key="1">
    <source>
        <dbReference type="ARBA" id="ARBA00001970"/>
    </source>
</evidence>
<keyword evidence="5 12" id="KW-1133">Transmembrane helix</keyword>
<proteinExistence type="inferred from homology"/>
<dbReference type="EMBL" id="CCYD01000322">
    <property type="protein sequence ID" value="CEG38683.1"/>
    <property type="molecule type" value="Genomic_DNA"/>
</dbReference>
<dbReference type="GO" id="GO:0120547">
    <property type="term" value="F:heme A synthase activity"/>
    <property type="evidence" value="ECO:0007669"/>
    <property type="project" value="UniProtKB-EC"/>
</dbReference>
<evidence type="ECO:0000256" key="11">
    <source>
        <dbReference type="ARBA" id="ARBA00048044"/>
    </source>
</evidence>
<keyword evidence="8" id="KW-0350">Heme biosynthesis</keyword>
<comment type="subcellular location">
    <subcellularLocation>
        <location evidence="2">Membrane</location>
        <topology evidence="2">Multi-pass membrane protein</topology>
    </subcellularLocation>
</comment>
<dbReference type="RefSeq" id="XP_024575052.1">
    <property type="nucleotide sequence ID" value="XM_024724146.1"/>
</dbReference>
<evidence type="ECO:0000256" key="3">
    <source>
        <dbReference type="ARBA" id="ARBA00022692"/>
    </source>
</evidence>
<keyword evidence="14" id="KW-1185">Reference proteome</keyword>
<evidence type="ECO:0000256" key="7">
    <source>
        <dbReference type="ARBA" id="ARBA00023004"/>
    </source>
</evidence>
<keyword evidence="7" id="KW-0408">Iron</keyword>
<feature type="transmembrane region" description="Helical" evidence="12">
    <location>
        <begin position="237"/>
        <end position="259"/>
    </location>
</feature>
<dbReference type="Proteomes" id="UP000054928">
    <property type="component" value="Unassembled WGS sequence"/>
</dbReference>
<dbReference type="GO" id="GO:0005743">
    <property type="term" value="C:mitochondrial inner membrane"/>
    <property type="evidence" value="ECO:0007669"/>
    <property type="project" value="TreeGrafter"/>
</dbReference>
<keyword evidence="6" id="KW-0560">Oxidoreductase</keyword>
<dbReference type="Pfam" id="PF02628">
    <property type="entry name" value="COX15-CtaA"/>
    <property type="match status" value="1"/>
</dbReference>
<evidence type="ECO:0000256" key="12">
    <source>
        <dbReference type="SAM" id="Phobius"/>
    </source>
</evidence>
<organism evidence="13 14">
    <name type="scientific">Plasmopara halstedii</name>
    <name type="common">Downy mildew of sunflower</name>
    <dbReference type="NCBI Taxonomy" id="4781"/>
    <lineage>
        <taxon>Eukaryota</taxon>
        <taxon>Sar</taxon>
        <taxon>Stramenopiles</taxon>
        <taxon>Oomycota</taxon>
        <taxon>Peronosporomycetes</taxon>
        <taxon>Peronosporales</taxon>
        <taxon>Peronosporaceae</taxon>
        <taxon>Plasmopara</taxon>
    </lineage>
</organism>
<keyword evidence="4" id="KW-0479">Metal-binding</keyword>
<evidence type="ECO:0000256" key="6">
    <source>
        <dbReference type="ARBA" id="ARBA00023002"/>
    </source>
</evidence>
<evidence type="ECO:0000313" key="13">
    <source>
        <dbReference type="EMBL" id="CEG38683.1"/>
    </source>
</evidence>
<dbReference type="GO" id="GO:0016653">
    <property type="term" value="F:oxidoreductase activity, acting on NAD(P)H, heme protein as acceptor"/>
    <property type="evidence" value="ECO:0007669"/>
    <property type="project" value="TreeGrafter"/>
</dbReference>
<dbReference type="OrthoDB" id="1726137at2759"/>
<evidence type="ECO:0000256" key="8">
    <source>
        <dbReference type="ARBA" id="ARBA00023133"/>
    </source>
</evidence>
<feature type="transmembrane region" description="Helical" evidence="12">
    <location>
        <begin position="164"/>
        <end position="182"/>
    </location>
</feature>